<dbReference type="Gene3D" id="1.20.1290.10">
    <property type="entry name" value="AhpD-like"/>
    <property type="match status" value="1"/>
</dbReference>
<reference evidence="1" key="1">
    <citation type="journal article" date="2012" name="Mol. Plant Microbe Interact.">
        <title>A highly conserved effector in Fusarium oxysporum is required for full virulence on Arabidopsis.</title>
        <authorList>
            <person name="Thatcher L.F."/>
            <person name="Gardiner D.M."/>
            <person name="Kazan K."/>
            <person name="Manners J."/>
        </authorList>
    </citation>
    <scope>NUCLEOTIDE SEQUENCE [LARGE SCALE GENOMIC DNA]</scope>
    <source>
        <strain evidence="1">Fo5176</strain>
    </source>
</reference>
<organism evidence="1">
    <name type="scientific">Fusarium oxysporum (strain Fo5176)</name>
    <name type="common">Fusarium vascular wilt</name>
    <dbReference type="NCBI Taxonomy" id="660025"/>
    <lineage>
        <taxon>Eukaryota</taxon>
        <taxon>Fungi</taxon>
        <taxon>Dikarya</taxon>
        <taxon>Ascomycota</taxon>
        <taxon>Pezizomycotina</taxon>
        <taxon>Sordariomycetes</taxon>
        <taxon>Hypocreomycetidae</taxon>
        <taxon>Hypocreales</taxon>
        <taxon>Nectriaceae</taxon>
        <taxon>Fusarium</taxon>
        <taxon>Fusarium oxysporum species complex</taxon>
    </lineage>
</organism>
<sequence length="295" mass="31945">MTAMKPILTPTLLAAIRKQPNLPRNTWYFITATTLSALNRPEELPEVFKNAIGEGSDTTGNGVPSRDDQLRISRRLREALLKASAVGGMPKVGRSRSINALMSLKSTTSEDLLDEPGTDISIRHKDIYDTAPAKVLERGQTFFEAIYGKISRRIMGQLDRSGAPDLGLLARLTYGYVLSNTDVLTPAETSFVLIASLIPQDVNPQLKGHLRGALNGGASVDERCFNFSPAAGPRFSLASSRWKTEAIPRLGEAAPRASIAKSQARCHAPKQGSQPAPKDWLKIAIEPGLALYNGV</sequence>
<proteinExistence type="predicted"/>
<dbReference type="AlphaFoldDB" id="F9F927"/>
<dbReference type="PANTHER" id="PTHR28180:SF2">
    <property type="entry name" value="PEROXISOMAL PROTEIN 2"/>
    <property type="match status" value="1"/>
</dbReference>
<dbReference type="InterPro" id="IPR029032">
    <property type="entry name" value="AhpD-like"/>
</dbReference>
<dbReference type="InterPro" id="IPR052999">
    <property type="entry name" value="PTS1_Protein"/>
</dbReference>
<evidence type="ECO:0000313" key="1">
    <source>
        <dbReference type="EMBL" id="EGU86573.1"/>
    </source>
</evidence>
<gene>
    <name evidence="1" type="ORF">FOXB_02902</name>
</gene>
<evidence type="ECO:0008006" key="2">
    <source>
        <dbReference type="Google" id="ProtNLM"/>
    </source>
</evidence>
<dbReference type="PaxDb" id="5507-FOXG_04253P0"/>
<accession>F9F927</accession>
<dbReference type="EMBL" id="AFQF01000964">
    <property type="protein sequence ID" value="EGU86573.1"/>
    <property type="molecule type" value="Genomic_DNA"/>
</dbReference>
<dbReference type="STRING" id="660025.F9F927"/>
<dbReference type="SUPFAM" id="SSF69118">
    <property type="entry name" value="AhpD-like"/>
    <property type="match status" value="1"/>
</dbReference>
<protein>
    <recommendedName>
        <fullName evidence="2">Carboxymuconolactone decarboxylase-like domain-containing protein</fullName>
    </recommendedName>
</protein>
<dbReference type="OrthoDB" id="5537330at2759"/>
<comment type="caution">
    <text evidence="1">The sequence shown here is derived from an EMBL/GenBank/DDBJ whole genome shotgun (WGS) entry which is preliminary data.</text>
</comment>
<name>F9F927_FUSOF</name>
<dbReference type="PANTHER" id="PTHR28180">
    <property type="entry name" value="CONSERVED MITOCHONDRIAL PROTEIN-RELATED"/>
    <property type="match status" value="1"/>
</dbReference>